<evidence type="ECO:0000256" key="1">
    <source>
        <dbReference type="ARBA" id="ARBA00004141"/>
    </source>
</evidence>
<dbReference type="Pfam" id="PF02990">
    <property type="entry name" value="EMP70"/>
    <property type="match status" value="1"/>
</dbReference>
<dbReference type="GO" id="GO:0072657">
    <property type="term" value="P:protein localization to membrane"/>
    <property type="evidence" value="ECO:0007669"/>
    <property type="project" value="TreeGrafter"/>
</dbReference>
<feature type="transmembrane region" description="Helical" evidence="7">
    <location>
        <begin position="185"/>
        <end position="209"/>
    </location>
</feature>
<evidence type="ECO:0000256" key="2">
    <source>
        <dbReference type="ARBA" id="ARBA00005227"/>
    </source>
</evidence>
<feature type="transmembrane region" description="Helical" evidence="7">
    <location>
        <begin position="376"/>
        <end position="400"/>
    </location>
</feature>
<protein>
    <recommendedName>
        <fullName evidence="7">Transmembrane 9 superfamily member</fullName>
    </recommendedName>
</protein>
<feature type="transmembrane region" description="Helical" evidence="7">
    <location>
        <begin position="500"/>
        <end position="519"/>
    </location>
</feature>
<comment type="subcellular location">
    <subcellularLocation>
        <location evidence="1">Membrane</location>
        <topology evidence="1">Multi-pass membrane protein</topology>
    </subcellularLocation>
</comment>
<evidence type="ECO:0000313" key="9">
    <source>
        <dbReference type="EMBL" id="KAK7090582.1"/>
    </source>
</evidence>
<keyword evidence="10" id="KW-1185">Reference proteome</keyword>
<feature type="transmembrane region" description="Helical" evidence="7">
    <location>
        <begin position="531"/>
        <end position="560"/>
    </location>
</feature>
<feature type="transmembrane region" description="Helical" evidence="7">
    <location>
        <begin position="257"/>
        <end position="286"/>
    </location>
</feature>
<name>A0AAN9APB0_9CAEN</name>
<dbReference type="AlphaFoldDB" id="A0AAN9APB0"/>
<feature type="transmembrane region" description="Helical" evidence="7">
    <location>
        <begin position="429"/>
        <end position="455"/>
    </location>
</feature>
<dbReference type="InterPro" id="IPR004240">
    <property type="entry name" value="EMP70"/>
</dbReference>
<keyword evidence="3 7" id="KW-0812">Transmembrane</keyword>
<gene>
    <name evidence="9" type="ORF">V1264_010357</name>
</gene>
<evidence type="ECO:0000256" key="7">
    <source>
        <dbReference type="RuleBase" id="RU363079"/>
    </source>
</evidence>
<evidence type="ECO:0000313" key="10">
    <source>
        <dbReference type="Proteomes" id="UP001374579"/>
    </source>
</evidence>
<feature type="transmembrane region" description="Helical" evidence="7">
    <location>
        <begin position="298"/>
        <end position="316"/>
    </location>
</feature>
<dbReference type="PANTHER" id="PTHR10766">
    <property type="entry name" value="TRANSMEMBRANE 9 SUPERFAMILY PROTEIN"/>
    <property type="match status" value="1"/>
</dbReference>
<reference evidence="9 10" key="1">
    <citation type="submission" date="2024-02" db="EMBL/GenBank/DDBJ databases">
        <title>Chromosome-scale genome assembly of the rough periwinkle Littorina saxatilis.</title>
        <authorList>
            <person name="De Jode A."/>
            <person name="Faria R."/>
            <person name="Formenti G."/>
            <person name="Sims Y."/>
            <person name="Smith T.P."/>
            <person name="Tracey A."/>
            <person name="Wood J.M.D."/>
            <person name="Zagrodzka Z.B."/>
            <person name="Johannesson K."/>
            <person name="Butlin R.K."/>
            <person name="Leder E.H."/>
        </authorList>
    </citation>
    <scope>NUCLEOTIDE SEQUENCE [LARGE SCALE GENOMIC DNA]</scope>
    <source>
        <strain evidence="9">Snail1</strain>
        <tissue evidence="9">Muscle</tissue>
    </source>
</reference>
<feature type="transmembrane region" description="Helical" evidence="7">
    <location>
        <begin position="337"/>
        <end position="356"/>
    </location>
</feature>
<evidence type="ECO:0000256" key="4">
    <source>
        <dbReference type="ARBA" id="ARBA00022729"/>
    </source>
</evidence>
<feature type="compositionally biased region" description="Polar residues" evidence="8">
    <location>
        <begin position="613"/>
        <end position="624"/>
    </location>
</feature>
<dbReference type="Proteomes" id="UP001374579">
    <property type="component" value="Unassembled WGS sequence"/>
</dbReference>
<evidence type="ECO:0000256" key="6">
    <source>
        <dbReference type="ARBA" id="ARBA00023136"/>
    </source>
</evidence>
<evidence type="ECO:0000256" key="3">
    <source>
        <dbReference type="ARBA" id="ARBA00022692"/>
    </source>
</evidence>
<organism evidence="9 10">
    <name type="scientific">Littorina saxatilis</name>
    <dbReference type="NCBI Taxonomy" id="31220"/>
    <lineage>
        <taxon>Eukaryota</taxon>
        <taxon>Metazoa</taxon>
        <taxon>Spiralia</taxon>
        <taxon>Lophotrochozoa</taxon>
        <taxon>Mollusca</taxon>
        <taxon>Gastropoda</taxon>
        <taxon>Caenogastropoda</taxon>
        <taxon>Littorinimorpha</taxon>
        <taxon>Littorinoidea</taxon>
        <taxon>Littorinidae</taxon>
        <taxon>Littorina</taxon>
    </lineage>
</organism>
<keyword evidence="5 7" id="KW-1133">Transmembrane helix</keyword>
<keyword evidence="6 7" id="KW-0472">Membrane</keyword>
<accession>A0AAN9APB0</accession>
<dbReference type="EMBL" id="JBAMIC010000024">
    <property type="protein sequence ID" value="KAK7090582.1"/>
    <property type="molecule type" value="Genomic_DNA"/>
</dbReference>
<feature type="transmembrane region" description="Helical" evidence="7">
    <location>
        <begin position="467"/>
        <end position="488"/>
    </location>
</feature>
<keyword evidence="4" id="KW-0732">Signal</keyword>
<evidence type="ECO:0000256" key="8">
    <source>
        <dbReference type="SAM" id="MobiDB-lite"/>
    </source>
</evidence>
<evidence type="ECO:0000256" key="5">
    <source>
        <dbReference type="ARBA" id="ARBA00022989"/>
    </source>
</evidence>
<sequence>MEFGVPRYKRKVCEQTLASEEEVEFLKKAIDGEFKHNLFMDDLPVRWCYQTQSEFLYCSAGLPVGCYINGDGERQGFCLSPKFSEPDTYYIYNHFVFTVHYEPVVKLTTNRTSNAPATAGKIIQVTVTPRSEKRGDLLEPVKIPAKRFGKRDVTISFTFDVVWKESDIRWSERWGLILLDKNTNILFFSVMNTGIIALFVCAMVLLVLLRTHPRFHKLHLRLKACNDRFTLRQSWRIDEDAWKALDRDVFRPPENAVMLAALCGNAAQIFCTILAVLVGGSVGILVPANPGLLVKWTMWGYGVSGLAAGFVSRHIFQNIGKRSKGDGKCCAVLSVYYRSWLISGLLFSIFLGLNLIHWEEGSSSALDVWSLSRVFLLMVCLPVPCTLVGGWLSFALTTLVNQRGEHLKNADESPPPPIPKQPRYMWAGVLVLIEGILPFSAIFIPAFFCLSSVWFVQYFHASGCLMVVLFATIVIAVCISCYACFLQLCNQNYKWWWKPMLAGVGLSVYYFLYTIYFFVQKLEMTGWASTALFFGYNFIVATVLFLLTGPMCFMGTYLFVERIYYYLSLTSSQEENVVVDTENTANQDEDDSKELLREGSDLSSLSKDGWDTLQDSTQLTGQRL</sequence>
<dbReference type="GO" id="GO:0016020">
    <property type="term" value="C:membrane"/>
    <property type="evidence" value="ECO:0007669"/>
    <property type="project" value="UniProtKB-SubCell"/>
</dbReference>
<proteinExistence type="inferred from homology"/>
<comment type="caution">
    <text evidence="9">The sequence shown here is derived from an EMBL/GenBank/DDBJ whole genome shotgun (WGS) entry which is preliminary data.</text>
</comment>
<comment type="similarity">
    <text evidence="2 7">Belongs to the nonaspanin (TM9SF) (TC 9.A.2) family.</text>
</comment>
<feature type="region of interest" description="Disordered" evidence="8">
    <location>
        <begin position="582"/>
        <end position="624"/>
    </location>
</feature>